<dbReference type="PANTHER" id="PTHR40940">
    <property type="entry name" value="PROTEIN BATD-RELATED"/>
    <property type="match status" value="1"/>
</dbReference>
<keyword evidence="2" id="KW-1133">Transmembrane helix</keyword>
<name>A0ABU2WMY6_9GAMM</name>
<keyword evidence="2" id="KW-0812">Transmembrane</keyword>
<dbReference type="RefSeq" id="WP_311366649.1">
    <property type="nucleotide sequence ID" value="NZ_JAVRIC010000042.1"/>
</dbReference>
<feature type="signal peptide" evidence="3">
    <location>
        <begin position="1"/>
        <end position="25"/>
    </location>
</feature>
<evidence type="ECO:0000256" key="1">
    <source>
        <dbReference type="SAM" id="MobiDB-lite"/>
    </source>
</evidence>
<evidence type="ECO:0000256" key="2">
    <source>
        <dbReference type="SAM" id="Phobius"/>
    </source>
</evidence>
<evidence type="ECO:0000259" key="4">
    <source>
        <dbReference type="Pfam" id="PF25607"/>
    </source>
</evidence>
<sequence>MSLIRKFSCVLCLLVVVGFSLPAMAEISARLERVSVGPGETVQLLLQHEGRTSKDPDLSPLQQDFEVLGTSRGSSMQFSNGDFSAQVQLRITLSPRRSGKLVVPPLEWDGERTQALTLNVGSGSSGKAAASGAQAAPVFVTATVDKTQPYVQSAVVLTVQVHTDQPLYQASLDLPQSDDLLVQTLGEDQQSRETRDGREYQVITRRYLIFPQRSGTLQLDGVVLDAQISDRSRGSAFDSLFGNSPLSSMMGASRPIRSRSEPITLDVRPRPAAAAGATWLPARNLSFEEQWRPEGARVHVGEPITRHLRLSAEGLIAEQLPDLAQLMTLPDGLKAYPDQAQTANDLQSDTLVGRREQVVAIIASRPGRYTLPELRLKWWDITRDELREVVLPERTLEILPAVGAIPGTPEASAPLPQQATGNADQAAPRQSRSDDAVLSTPSPAASGLWFWLSLLFAALWLLTLGAWYLRSRTQRSAPSPVLSESASQPDASAARKAFREACRANDAPAARRHLLVWARAHWPQNPPAGLNALALRLDNPQQKQLLQALDRAVYAGASWQGAALDSALKALPDESPSAAGVSKTQLAALYP</sequence>
<feature type="transmembrane region" description="Helical" evidence="2">
    <location>
        <begin position="448"/>
        <end position="469"/>
    </location>
</feature>
<dbReference type="InterPro" id="IPR057699">
    <property type="entry name" value="DUF7939"/>
</dbReference>
<keyword evidence="6" id="KW-1185">Reference proteome</keyword>
<organism evidence="5 6">
    <name type="scientific">Banduia mediterranea</name>
    <dbReference type="NCBI Taxonomy" id="3075609"/>
    <lineage>
        <taxon>Bacteria</taxon>
        <taxon>Pseudomonadati</taxon>
        <taxon>Pseudomonadota</taxon>
        <taxon>Gammaproteobacteria</taxon>
        <taxon>Nevskiales</taxon>
        <taxon>Algiphilaceae</taxon>
        <taxon>Banduia</taxon>
    </lineage>
</organism>
<protein>
    <submittedName>
        <fullName evidence="5">BatD family protein</fullName>
    </submittedName>
</protein>
<evidence type="ECO:0000256" key="3">
    <source>
        <dbReference type="SAM" id="SignalP"/>
    </source>
</evidence>
<comment type="caution">
    <text evidence="5">The sequence shown here is derived from an EMBL/GenBank/DDBJ whole genome shotgun (WGS) entry which is preliminary data.</text>
</comment>
<keyword evidence="3" id="KW-0732">Signal</keyword>
<proteinExistence type="predicted"/>
<evidence type="ECO:0000313" key="6">
    <source>
        <dbReference type="Proteomes" id="UP001254608"/>
    </source>
</evidence>
<reference evidence="5 6" key="1">
    <citation type="submission" date="2023-09" db="EMBL/GenBank/DDBJ databases">
        <authorList>
            <person name="Rey-Velasco X."/>
        </authorList>
    </citation>
    <scope>NUCLEOTIDE SEQUENCE [LARGE SCALE GENOMIC DNA]</scope>
    <source>
        <strain evidence="5 6">W345</strain>
    </source>
</reference>
<dbReference type="EMBL" id="JAVRIC010000042">
    <property type="protein sequence ID" value="MDT0499238.1"/>
    <property type="molecule type" value="Genomic_DNA"/>
</dbReference>
<feature type="chain" id="PRO_5045882406" evidence="3">
    <location>
        <begin position="26"/>
        <end position="591"/>
    </location>
</feature>
<dbReference type="Proteomes" id="UP001254608">
    <property type="component" value="Unassembled WGS sequence"/>
</dbReference>
<dbReference type="Pfam" id="PF13584">
    <property type="entry name" value="BatD"/>
    <property type="match status" value="1"/>
</dbReference>
<feature type="domain" description="DUF7939" evidence="4">
    <location>
        <begin position="492"/>
        <end position="573"/>
    </location>
</feature>
<dbReference type="Pfam" id="PF25607">
    <property type="entry name" value="DUF7939"/>
    <property type="match status" value="1"/>
</dbReference>
<keyword evidence="2" id="KW-0472">Membrane</keyword>
<evidence type="ECO:0000313" key="5">
    <source>
        <dbReference type="EMBL" id="MDT0499238.1"/>
    </source>
</evidence>
<dbReference type="PANTHER" id="PTHR40940:SF1">
    <property type="entry name" value="PROTEIN BATD"/>
    <property type="match status" value="1"/>
</dbReference>
<gene>
    <name evidence="5" type="ORF">RM530_17990</name>
</gene>
<dbReference type="InterPro" id="IPR025738">
    <property type="entry name" value="BatD"/>
</dbReference>
<accession>A0ABU2WMY6</accession>
<feature type="region of interest" description="Disordered" evidence="1">
    <location>
        <begin position="407"/>
        <end position="438"/>
    </location>
</feature>